<dbReference type="PANTHER" id="PTHR33116:SF86">
    <property type="entry name" value="REVERSE TRANSCRIPTASE DOMAIN-CONTAINING PROTEIN"/>
    <property type="match status" value="1"/>
</dbReference>
<dbReference type="InterPro" id="IPR000477">
    <property type="entry name" value="RT_dom"/>
</dbReference>
<name>A0AAW2UFJ9_9LAMI</name>
<dbReference type="PANTHER" id="PTHR33116">
    <property type="entry name" value="REVERSE TRANSCRIPTASE ZINC-BINDING DOMAIN-CONTAINING PROTEIN-RELATED-RELATED"/>
    <property type="match status" value="1"/>
</dbReference>
<dbReference type="Pfam" id="PF13456">
    <property type="entry name" value="RVT_3"/>
    <property type="match status" value="1"/>
</dbReference>
<dbReference type="GO" id="GO:0003676">
    <property type="term" value="F:nucleic acid binding"/>
    <property type="evidence" value="ECO:0007669"/>
    <property type="project" value="InterPro"/>
</dbReference>
<dbReference type="EMBL" id="JACGWN010000012">
    <property type="protein sequence ID" value="KAL0416151.1"/>
    <property type="molecule type" value="Genomic_DNA"/>
</dbReference>
<organism evidence="3">
    <name type="scientific">Sesamum latifolium</name>
    <dbReference type="NCBI Taxonomy" id="2727402"/>
    <lineage>
        <taxon>Eukaryota</taxon>
        <taxon>Viridiplantae</taxon>
        <taxon>Streptophyta</taxon>
        <taxon>Embryophyta</taxon>
        <taxon>Tracheophyta</taxon>
        <taxon>Spermatophyta</taxon>
        <taxon>Magnoliopsida</taxon>
        <taxon>eudicotyledons</taxon>
        <taxon>Gunneridae</taxon>
        <taxon>Pentapetalae</taxon>
        <taxon>asterids</taxon>
        <taxon>lamiids</taxon>
        <taxon>Lamiales</taxon>
        <taxon>Pedaliaceae</taxon>
        <taxon>Sesamum</taxon>
    </lineage>
</organism>
<dbReference type="InterPro" id="IPR002156">
    <property type="entry name" value="RNaseH_domain"/>
</dbReference>
<dbReference type="CDD" id="cd06222">
    <property type="entry name" value="RNase_H_like"/>
    <property type="match status" value="1"/>
</dbReference>
<feature type="domain" description="Reverse transcriptase" evidence="1">
    <location>
        <begin position="52"/>
        <end position="144"/>
    </location>
</feature>
<dbReference type="GO" id="GO:0004523">
    <property type="term" value="F:RNA-DNA hybrid ribonuclease activity"/>
    <property type="evidence" value="ECO:0007669"/>
    <property type="project" value="InterPro"/>
</dbReference>
<protein>
    <submittedName>
        <fullName evidence="3">Mitochondrial protein</fullName>
    </submittedName>
</protein>
<reference evidence="3" key="1">
    <citation type="submission" date="2020-06" db="EMBL/GenBank/DDBJ databases">
        <authorList>
            <person name="Li T."/>
            <person name="Hu X."/>
            <person name="Zhang T."/>
            <person name="Song X."/>
            <person name="Zhang H."/>
            <person name="Dai N."/>
            <person name="Sheng W."/>
            <person name="Hou X."/>
            <person name="Wei L."/>
        </authorList>
    </citation>
    <scope>NUCLEOTIDE SEQUENCE</scope>
    <source>
        <strain evidence="3">KEN1</strain>
        <tissue evidence="3">Leaf</tissue>
    </source>
</reference>
<reference evidence="3" key="2">
    <citation type="journal article" date="2024" name="Plant">
        <title>Genomic evolution and insights into agronomic trait innovations of Sesamum species.</title>
        <authorList>
            <person name="Miao H."/>
            <person name="Wang L."/>
            <person name="Qu L."/>
            <person name="Liu H."/>
            <person name="Sun Y."/>
            <person name="Le M."/>
            <person name="Wang Q."/>
            <person name="Wei S."/>
            <person name="Zheng Y."/>
            <person name="Lin W."/>
            <person name="Duan Y."/>
            <person name="Cao H."/>
            <person name="Xiong S."/>
            <person name="Wang X."/>
            <person name="Wei L."/>
            <person name="Li C."/>
            <person name="Ma Q."/>
            <person name="Ju M."/>
            <person name="Zhao R."/>
            <person name="Li G."/>
            <person name="Mu C."/>
            <person name="Tian Q."/>
            <person name="Mei H."/>
            <person name="Zhang T."/>
            <person name="Gao T."/>
            <person name="Zhang H."/>
        </authorList>
    </citation>
    <scope>NUCLEOTIDE SEQUENCE</scope>
    <source>
        <strain evidence="3">KEN1</strain>
    </source>
</reference>
<dbReference type="AlphaFoldDB" id="A0AAW2UFJ9"/>
<proteinExistence type="predicted"/>
<sequence>MSPIFFQRFWSIVRHDVVACVLDLLNNFVMPPGVNSTHIVLIPKCKHREFLIQFKPINLCYVVYKIASKINANRLKVLLDRIISPVQSSFVPGRLITDNILLAFELNHFLYTKAKGGQGWMAFKLDVSKAYDKVEWPFLEQSFSSLLQYAEREGRLQGVYIYRGAPSISHLLFADDTLIFSKASLECTMVIQDILEVYRRASGQEINFSKSLVVFSKNTREDLCLWIETALAMRRENRLACYLGLPSRITRSKRTFLPLFGINVWARISGWNAKLPSQVGREVLIKSVIQAIPTYAMGCFKLPVTLLREIQSMVSKFWWSNENKTRLTGFRGSICVRVSWRADWVFDSCTYLITMLAKQLWRLWCHPEKLLSRVLRARYFSNRDLFLASLGTRPSFTWRSIFAAHNLSCARCRWRVGSGSSVNIWKDPWVPRPCSFRPITPFSPALAHLRIANLIEPSCSDWRVDLVRSIFWPCDNASIPLSRLGDTDQLVWHYSKSGTFSKVREQRVPSLPLHILVTLVGSKSLQHPVPRLPSKHLPRGRLRHRGQSRSTLMEPLFMGGAAVGLGAVARGGNGECLAWLSRRVARAGDVEMAEALVAREAIQLACRRGWNLIVIEGDCANLVCKLQASQRDVSSVGPIVFDILYLATTFISCQLGLVRRSGNSVSNFFARSALGVVEGGSVVPQQLLVCYLRIIR</sequence>
<dbReference type="InterPro" id="IPR044730">
    <property type="entry name" value="RNase_H-like_dom_plant"/>
</dbReference>
<dbReference type="Pfam" id="PF00078">
    <property type="entry name" value="RVT_1"/>
    <property type="match status" value="1"/>
</dbReference>
<comment type="caution">
    <text evidence="3">The sequence shown here is derived from an EMBL/GenBank/DDBJ whole genome shotgun (WGS) entry which is preliminary data.</text>
</comment>
<evidence type="ECO:0000259" key="2">
    <source>
        <dbReference type="Pfam" id="PF13456"/>
    </source>
</evidence>
<accession>A0AAW2UFJ9</accession>
<evidence type="ECO:0000313" key="3">
    <source>
        <dbReference type="EMBL" id="KAL0416151.1"/>
    </source>
</evidence>
<evidence type="ECO:0000259" key="1">
    <source>
        <dbReference type="Pfam" id="PF00078"/>
    </source>
</evidence>
<feature type="domain" description="RNase H type-1" evidence="2">
    <location>
        <begin position="564"/>
        <end position="673"/>
    </location>
</feature>
<dbReference type="CDD" id="cd01650">
    <property type="entry name" value="RT_nLTR_like"/>
    <property type="match status" value="1"/>
</dbReference>
<gene>
    <name evidence="3" type="ORF">Slati_3447000</name>
</gene>